<dbReference type="EMBL" id="AKHW03002142">
    <property type="protein sequence ID" value="KYO39941.1"/>
    <property type="molecule type" value="Genomic_DNA"/>
</dbReference>
<dbReference type="STRING" id="8496.A0A151NSU5"/>
<evidence type="ECO:0000256" key="3">
    <source>
        <dbReference type="ARBA" id="ARBA00064144"/>
    </source>
</evidence>
<proteinExistence type="inferred from homology"/>
<comment type="subunit">
    <text evidence="3">Interacts with GLRX5.</text>
</comment>
<feature type="region of interest" description="Disordered" evidence="6">
    <location>
        <begin position="181"/>
        <end position="213"/>
    </location>
</feature>
<evidence type="ECO:0000256" key="1">
    <source>
        <dbReference type="ARBA" id="ARBA00005578"/>
    </source>
</evidence>
<dbReference type="eggNOG" id="KOG2313">
    <property type="taxonomic scope" value="Eukaryota"/>
</dbReference>
<dbReference type="InterPro" id="IPR002634">
    <property type="entry name" value="BolA"/>
</dbReference>
<dbReference type="FunFam" id="3.30.300.90:FF:000001">
    <property type="entry name" value="Transcriptional regulator BolA"/>
    <property type="match status" value="1"/>
</dbReference>
<keyword evidence="8" id="KW-1185">Reference proteome</keyword>
<dbReference type="PANTHER" id="PTHR46229:SF2">
    <property type="entry name" value="BOLA-LIKE PROTEIN 1"/>
    <property type="match status" value="1"/>
</dbReference>
<protein>
    <recommendedName>
        <fullName evidence="4">BolA-like protein 1</fullName>
    </recommendedName>
</protein>
<comment type="function">
    <text evidence="2">Acts as a mitochondrial iron-sulfur (Fe-S) cluster assembly factor that facilitates (Fe-S) cluster insertion into a subset of mitochondrial proteins. Probably acts together with the monothiol glutaredoxin GLRX5. May protect cells against oxidative stress.</text>
</comment>
<dbReference type="PANTHER" id="PTHR46229">
    <property type="entry name" value="BOLA TRANSCRIPTION REGULATOR"/>
    <property type="match status" value="1"/>
</dbReference>
<accession>A0A151NSU5</accession>
<reference evidence="7 8" key="1">
    <citation type="journal article" date="2012" name="Genome Biol.">
        <title>Sequencing three crocodilian genomes to illuminate the evolution of archosaurs and amniotes.</title>
        <authorList>
            <person name="St John J.A."/>
            <person name="Braun E.L."/>
            <person name="Isberg S.R."/>
            <person name="Miles L.G."/>
            <person name="Chong A.Y."/>
            <person name="Gongora J."/>
            <person name="Dalzell P."/>
            <person name="Moran C."/>
            <person name="Bed'hom B."/>
            <person name="Abzhanov A."/>
            <person name="Burgess S.C."/>
            <person name="Cooksey A.M."/>
            <person name="Castoe T.A."/>
            <person name="Crawford N.G."/>
            <person name="Densmore L.D."/>
            <person name="Drew J.C."/>
            <person name="Edwards S.V."/>
            <person name="Faircloth B.C."/>
            <person name="Fujita M.K."/>
            <person name="Greenwold M.J."/>
            <person name="Hoffmann F.G."/>
            <person name="Howard J.M."/>
            <person name="Iguchi T."/>
            <person name="Janes D.E."/>
            <person name="Khan S.Y."/>
            <person name="Kohno S."/>
            <person name="de Koning A.J."/>
            <person name="Lance S.L."/>
            <person name="McCarthy F.M."/>
            <person name="McCormack J.E."/>
            <person name="Merchant M.E."/>
            <person name="Peterson D.G."/>
            <person name="Pollock D.D."/>
            <person name="Pourmand N."/>
            <person name="Raney B.J."/>
            <person name="Roessler K.A."/>
            <person name="Sanford J.R."/>
            <person name="Sawyer R.H."/>
            <person name="Schmidt C.J."/>
            <person name="Triplett E.W."/>
            <person name="Tuberville T.D."/>
            <person name="Venegas-Anaya M."/>
            <person name="Howard J.T."/>
            <person name="Jarvis E.D."/>
            <person name="Guillette L.J.Jr."/>
            <person name="Glenn T.C."/>
            <person name="Green R.E."/>
            <person name="Ray D.A."/>
        </authorList>
    </citation>
    <scope>NUCLEOTIDE SEQUENCE [LARGE SCALE GENOMIC DNA]</scope>
    <source>
        <strain evidence="7">KSC_2009_1</strain>
    </source>
</reference>
<dbReference type="SUPFAM" id="SSF82657">
    <property type="entry name" value="BolA-like"/>
    <property type="match status" value="1"/>
</dbReference>
<evidence type="ECO:0000256" key="4">
    <source>
        <dbReference type="ARBA" id="ARBA00068230"/>
    </source>
</evidence>
<comment type="similarity">
    <text evidence="1 5">Belongs to the BolA/IbaG family.</text>
</comment>
<name>A0A151NSU5_ALLMI</name>
<evidence type="ECO:0000256" key="6">
    <source>
        <dbReference type="SAM" id="MobiDB-lite"/>
    </source>
</evidence>
<dbReference type="GO" id="GO:0005739">
    <property type="term" value="C:mitochondrion"/>
    <property type="evidence" value="ECO:0007669"/>
    <property type="project" value="TreeGrafter"/>
</dbReference>
<dbReference type="Pfam" id="PF01722">
    <property type="entry name" value="BolA"/>
    <property type="match status" value="1"/>
</dbReference>
<dbReference type="AlphaFoldDB" id="A0A151NSU5"/>
<dbReference type="InterPro" id="IPR050961">
    <property type="entry name" value="BolA/IbaG_stress_morph_reg"/>
</dbReference>
<organism evidence="7 8">
    <name type="scientific">Alligator mississippiensis</name>
    <name type="common">American alligator</name>
    <dbReference type="NCBI Taxonomy" id="8496"/>
    <lineage>
        <taxon>Eukaryota</taxon>
        <taxon>Metazoa</taxon>
        <taxon>Chordata</taxon>
        <taxon>Craniata</taxon>
        <taxon>Vertebrata</taxon>
        <taxon>Euteleostomi</taxon>
        <taxon>Archelosauria</taxon>
        <taxon>Archosauria</taxon>
        <taxon>Crocodylia</taxon>
        <taxon>Alligatoridae</taxon>
        <taxon>Alligatorinae</taxon>
        <taxon>Alligator</taxon>
    </lineage>
</organism>
<sequence length="213" mass="22888">MLHVEAGQREETACREIVLVLDPREVGGVSIQVGQGAGTRLRRAGQCPGGARAGVAAAWSPAPGARPFRMLPARLLPLLRTPLRLLPRLASSTPMAGEKPVEASIRSKLQRELEPTHLEVHNESHQHAVPPGAETHFKVVIASSRFAGLPLLQRHRLVNEILQAELAGPVHALSIHAKTPEQWDQNADVSRSPACLGGSKHDPHMAEKLGSQG</sequence>
<dbReference type="Gene3D" id="3.30.300.90">
    <property type="entry name" value="BolA-like"/>
    <property type="match status" value="1"/>
</dbReference>
<dbReference type="GO" id="GO:1990229">
    <property type="term" value="C:iron-sulfur cluster assembly complex"/>
    <property type="evidence" value="ECO:0007669"/>
    <property type="project" value="UniProtKB-ARBA"/>
</dbReference>
<evidence type="ECO:0000313" key="8">
    <source>
        <dbReference type="Proteomes" id="UP000050525"/>
    </source>
</evidence>
<dbReference type="InterPro" id="IPR036065">
    <property type="entry name" value="BolA-like_sf"/>
</dbReference>
<gene>
    <name evidence="7" type="primary">BOLA1</name>
    <name evidence="7" type="ORF">Y1Q_0004448</name>
</gene>
<dbReference type="Proteomes" id="UP000050525">
    <property type="component" value="Unassembled WGS sequence"/>
</dbReference>
<evidence type="ECO:0000256" key="2">
    <source>
        <dbReference type="ARBA" id="ARBA00053549"/>
    </source>
</evidence>
<evidence type="ECO:0000313" key="7">
    <source>
        <dbReference type="EMBL" id="KYO39941.1"/>
    </source>
</evidence>
<comment type="caution">
    <text evidence="7">The sequence shown here is derived from an EMBL/GenBank/DDBJ whole genome shotgun (WGS) entry which is preliminary data.</text>
</comment>
<evidence type="ECO:0000256" key="5">
    <source>
        <dbReference type="RuleBase" id="RU003860"/>
    </source>
</evidence>